<evidence type="ECO:0000313" key="5">
    <source>
        <dbReference type="EMBL" id="PSG86091.1"/>
    </source>
</evidence>
<keyword evidence="5" id="KW-0675">Receptor</keyword>
<feature type="signal peptide" evidence="4">
    <location>
        <begin position="1"/>
        <end position="21"/>
    </location>
</feature>
<keyword evidence="6" id="KW-1185">Reference proteome</keyword>
<evidence type="ECO:0000256" key="3">
    <source>
        <dbReference type="ARBA" id="ARBA00023237"/>
    </source>
</evidence>
<dbReference type="EMBL" id="PXOQ01000019">
    <property type="protein sequence ID" value="PSG86091.1"/>
    <property type="molecule type" value="Genomic_DNA"/>
</dbReference>
<reference evidence="5 6" key="1">
    <citation type="submission" date="2018-03" db="EMBL/GenBank/DDBJ databases">
        <title>Mesoflavibacter sp. HG37 and Mesoflavibacter sp. HG96 sp.nov., two marine bacteria isolated from seawater of Western Pacific Ocean.</title>
        <authorList>
            <person name="Cheng H."/>
            <person name="Wu Y.-H."/>
            <person name="Guo L.-L."/>
            <person name="Xu X.-W."/>
        </authorList>
    </citation>
    <scope>NUCLEOTIDE SEQUENCE [LARGE SCALE GENOMIC DNA]</scope>
    <source>
        <strain evidence="5 6">KCTC 32269</strain>
    </source>
</reference>
<keyword evidence="3" id="KW-0998">Cell outer membrane</keyword>
<dbReference type="Proteomes" id="UP000238426">
    <property type="component" value="Unassembled WGS sequence"/>
</dbReference>
<keyword evidence="4" id="KW-0732">Signal</keyword>
<name>A0A2T1N4L3_9FLAO</name>
<accession>A0A2T1N4L3</accession>
<keyword evidence="2" id="KW-0472">Membrane</keyword>
<dbReference type="InterPro" id="IPR036942">
    <property type="entry name" value="Beta-barrel_TonB_sf"/>
</dbReference>
<dbReference type="OrthoDB" id="1264254at2"/>
<dbReference type="AlphaFoldDB" id="A0A2T1N4L3"/>
<evidence type="ECO:0000256" key="1">
    <source>
        <dbReference type="ARBA" id="ARBA00004442"/>
    </source>
</evidence>
<evidence type="ECO:0000256" key="2">
    <source>
        <dbReference type="ARBA" id="ARBA00023136"/>
    </source>
</evidence>
<evidence type="ECO:0000256" key="4">
    <source>
        <dbReference type="SAM" id="SignalP"/>
    </source>
</evidence>
<dbReference type="SUPFAM" id="SSF56935">
    <property type="entry name" value="Porins"/>
    <property type="match status" value="1"/>
</dbReference>
<feature type="chain" id="PRO_5015625251" evidence="4">
    <location>
        <begin position="22"/>
        <end position="575"/>
    </location>
</feature>
<proteinExistence type="predicted"/>
<evidence type="ECO:0000313" key="6">
    <source>
        <dbReference type="Proteomes" id="UP000238426"/>
    </source>
</evidence>
<comment type="caution">
    <text evidence="5">The sequence shown here is derived from an EMBL/GenBank/DDBJ whole genome shotgun (WGS) entry which is preliminary data.</text>
</comment>
<gene>
    <name evidence="5" type="ORF">C7H52_13155</name>
</gene>
<sequence length="575" mass="65386">MFKIRYSLFIIFCVLSHSLLAQERQQDTLKTDVIDVVKPYTPSISDAFKIKEQPNLNDDTVNEKKAIDYTIFSFPVASTFTPAKGKAAVIDKAKKELLYDNYANIGLGTNTTILGEVYLNHKIGRNQNIGTYLSHLSSQVGVDDVLRDTDFSDSKIDLNYKDRAKNYTFQLNTGFEFKSNNWYGLQQPLFTQENADSLDVSQSYNNAYLKGTVSFENSVLKSGDILFRRFADKLDSAENRFFAETEAEFEILESPITLGLYVDYLSGQFERNYFTDEAVNYGNIQVGLMPTYTFFTDDLLVNIGLKTVYANDTEFGKSKFFIYPNVKATYNLVEQYVSAFAGLTGELQQNSYYGFVEENQFVSPDLFITPSDQQYKAYGGLRGKVTNSTSYQIDASYSNTETMALFKNNTITASNRPYSYGNSFGVVYDNVSTLTFGGRLDFDFNQKINLGVKGTYYSYKTTFEEEAWNLPNIDIAAFLDYKINDKFTAGASLFFVGERKDELTLDSTRFPITDSEVINLDAYIDLNAYVDYQINNQFSAYFKALNVVANQYEKWQNTPVQGFQVLVGATYKFNF</sequence>
<dbReference type="GO" id="GO:0009279">
    <property type="term" value="C:cell outer membrane"/>
    <property type="evidence" value="ECO:0007669"/>
    <property type="project" value="UniProtKB-SubCell"/>
</dbReference>
<comment type="subcellular location">
    <subcellularLocation>
        <location evidence="1">Cell outer membrane</location>
    </subcellularLocation>
</comment>
<dbReference type="Gene3D" id="2.40.170.20">
    <property type="entry name" value="TonB-dependent receptor, beta-barrel domain"/>
    <property type="match status" value="1"/>
</dbReference>
<organism evidence="5 6">
    <name type="scientific">Aurantibacter aestuarii</name>
    <dbReference type="NCBI Taxonomy" id="1266046"/>
    <lineage>
        <taxon>Bacteria</taxon>
        <taxon>Pseudomonadati</taxon>
        <taxon>Bacteroidota</taxon>
        <taxon>Flavobacteriia</taxon>
        <taxon>Flavobacteriales</taxon>
        <taxon>Flavobacteriaceae</taxon>
        <taxon>Aurantibacter</taxon>
    </lineage>
</organism>
<protein>
    <submittedName>
        <fullName evidence="5">TonB-dependent receptor</fullName>
    </submittedName>
</protein>